<dbReference type="PANTHER" id="PTHR30012:SF0">
    <property type="entry name" value="TYPE II SECRETION SYSTEM PROTEIN F-RELATED"/>
    <property type="match status" value="1"/>
</dbReference>
<keyword evidence="10" id="KW-1185">Reference proteome</keyword>
<feature type="transmembrane region" description="Helical" evidence="7">
    <location>
        <begin position="164"/>
        <end position="187"/>
    </location>
</feature>
<dbReference type="Proteomes" id="UP000005481">
    <property type="component" value="Unassembled WGS sequence"/>
</dbReference>
<dbReference type="EMBL" id="AGCJ01000066">
    <property type="protein sequence ID" value="EHM39480.1"/>
    <property type="molecule type" value="Genomic_DNA"/>
</dbReference>
<dbReference type="Pfam" id="PF00482">
    <property type="entry name" value="T2SSF"/>
    <property type="match status" value="2"/>
</dbReference>
<evidence type="ECO:0000256" key="5">
    <source>
        <dbReference type="ARBA" id="ARBA00022989"/>
    </source>
</evidence>
<evidence type="ECO:0000256" key="4">
    <source>
        <dbReference type="ARBA" id="ARBA00022692"/>
    </source>
</evidence>
<feature type="transmembrane region" description="Helical" evidence="7">
    <location>
        <begin position="207"/>
        <end position="237"/>
    </location>
</feature>
<proteinExistence type="inferred from homology"/>
<dbReference type="HOGENOM" id="CLU_035032_2_2_9"/>
<accession>G9YIM7</accession>
<dbReference type="PANTHER" id="PTHR30012">
    <property type="entry name" value="GENERAL SECRETION PATHWAY PROTEIN"/>
    <property type="match status" value="1"/>
</dbReference>
<evidence type="ECO:0000313" key="10">
    <source>
        <dbReference type="Proteomes" id="UP000005481"/>
    </source>
</evidence>
<comment type="subcellular location">
    <subcellularLocation>
        <location evidence="1">Cell membrane</location>
        <topology evidence="1">Multi-pass membrane protein</topology>
    </subcellularLocation>
</comment>
<dbReference type="eggNOG" id="COG1459">
    <property type="taxonomic scope" value="Bacteria"/>
</dbReference>
<evidence type="ECO:0000259" key="8">
    <source>
        <dbReference type="Pfam" id="PF00482"/>
    </source>
</evidence>
<feature type="domain" description="Type II secretion system protein GspF" evidence="8">
    <location>
        <begin position="268"/>
        <end position="390"/>
    </location>
</feature>
<dbReference type="InterPro" id="IPR018076">
    <property type="entry name" value="T2SS_GspF_dom"/>
</dbReference>
<evidence type="ECO:0000256" key="7">
    <source>
        <dbReference type="SAM" id="Phobius"/>
    </source>
</evidence>
<dbReference type="InterPro" id="IPR003004">
    <property type="entry name" value="GspF/PilC"/>
</dbReference>
<keyword evidence="4 7" id="KW-0812">Transmembrane</keyword>
<dbReference type="GO" id="GO:0005886">
    <property type="term" value="C:plasma membrane"/>
    <property type="evidence" value="ECO:0007669"/>
    <property type="project" value="UniProtKB-SubCell"/>
</dbReference>
<evidence type="ECO:0000313" key="9">
    <source>
        <dbReference type="EMBL" id="EHM39480.1"/>
    </source>
</evidence>
<keyword evidence="3" id="KW-1003">Cell membrane</keyword>
<dbReference type="RefSeq" id="WP_006790488.1">
    <property type="nucleotide sequence ID" value="NZ_JH417603.1"/>
</dbReference>
<evidence type="ECO:0000256" key="2">
    <source>
        <dbReference type="ARBA" id="ARBA00005745"/>
    </source>
</evidence>
<keyword evidence="6 7" id="KW-0472">Membrane</keyword>
<feature type="transmembrane region" description="Helical" evidence="7">
    <location>
        <begin position="371"/>
        <end position="392"/>
    </location>
</feature>
<dbReference type="InterPro" id="IPR042094">
    <property type="entry name" value="T2SS_GspF_sf"/>
</dbReference>
<comment type="caution">
    <text evidence="9">The sequence shown here is derived from an EMBL/GenBank/DDBJ whole genome shotgun (WGS) entry which is preliminary data.</text>
</comment>
<gene>
    <name evidence="9" type="ORF">HMPREF0080_01520</name>
</gene>
<dbReference type="AlphaFoldDB" id="G9YIM7"/>
<dbReference type="PRINTS" id="PR00812">
    <property type="entry name" value="BCTERIALGSPF"/>
</dbReference>
<feature type="domain" description="Type II secretion system protein GspF" evidence="8">
    <location>
        <begin position="66"/>
        <end position="188"/>
    </location>
</feature>
<evidence type="ECO:0000256" key="6">
    <source>
        <dbReference type="ARBA" id="ARBA00023136"/>
    </source>
</evidence>
<sequence length="400" mass="44416">MKRFSLRFVDGTGREVERIVFANSKKEVLTRAGEKGIDLLSIDEKRTVSDCLTKSRCLSPEKLSFFFDQSARLTAAGIPFVEAWKLLAHDIKKREQQASLRACIAKMEGGERAAAAMEESGLFPRLACALVRAGEHSGRLDEMLRLSGDYYETAREQRAQVRRILIYPAFLFVCIHLVFFGAVFFILPVFAELFAEMGTPLPAGTRMLLATGNFLCAYGPLLLGIFAATGVSIYCALQRRRYREEVEKLLCRVARIRALCAIWSWQRFSLVMSVQMAGGIPILSAIRDSMSVIPLATFQNHIARTARCLENGMSFSEAVRTGRFGTSYVETMLRVGETTGEYDTALRTISAYYGQRLREAAAMAQKITEPLMLVFVGIVTGALVLGLLLPLLDMVTAVGE</sequence>
<keyword evidence="5 7" id="KW-1133">Transmembrane helix</keyword>
<reference evidence="9 10" key="1">
    <citation type="submission" date="2011-08" db="EMBL/GenBank/DDBJ databases">
        <authorList>
            <person name="Weinstock G."/>
            <person name="Sodergren E."/>
            <person name="Clifton S."/>
            <person name="Fulton L."/>
            <person name="Fulton B."/>
            <person name="Courtney L."/>
            <person name="Fronick C."/>
            <person name="Harrison M."/>
            <person name="Strong C."/>
            <person name="Farmer C."/>
            <person name="Delahaunty K."/>
            <person name="Markovic C."/>
            <person name="Hall O."/>
            <person name="Minx P."/>
            <person name="Tomlinson C."/>
            <person name="Mitreva M."/>
            <person name="Hou S."/>
            <person name="Chen J."/>
            <person name="Wollam A."/>
            <person name="Pepin K.H."/>
            <person name="Johnson M."/>
            <person name="Bhonagiri V."/>
            <person name="Zhang X."/>
            <person name="Suruliraj S."/>
            <person name="Warren W."/>
            <person name="Chinwalla A."/>
            <person name="Mardis E.R."/>
            <person name="Wilson R.K."/>
        </authorList>
    </citation>
    <scope>NUCLEOTIDE SEQUENCE [LARGE SCALE GENOMIC DNA]</scope>
    <source>
        <strain evidence="9 10">F0357</strain>
    </source>
</reference>
<protein>
    <submittedName>
        <fullName evidence="9">Bacterial type II secretion system protein F domain protein</fullName>
    </submittedName>
</protein>
<dbReference type="Gene3D" id="1.20.81.30">
    <property type="entry name" value="Type II secretion system (T2SS), domain F"/>
    <property type="match status" value="2"/>
</dbReference>
<dbReference type="OrthoDB" id="9805682at2"/>
<organism evidence="9 10">
    <name type="scientific">Anaeroglobus geminatus F0357</name>
    <dbReference type="NCBI Taxonomy" id="861450"/>
    <lineage>
        <taxon>Bacteria</taxon>
        <taxon>Bacillati</taxon>
        <taxon>Bacillota</taxon>
        <taxon>Negativicutes</taxon>
        <taxon>Veillonellales</taxon>
        <taxon>Veillonellaceae</taxon>
        <taxon>Anaeroglobus</taxon>
    </lineage>
</organism>
<dbReference type="STRING" id="861450.HMPREF0080_01520"/>
<evidence type="ECO:0000256" key="1">
    <source>
        <dbReference type="ARBA" id="ARBA00004651"/>
    </source>
</evidence>
<comment type="similarity">
    <text evidence="2">Belongs to the GSP F family.</text>
</comment>
<name>G9YIM7_9FIRM</name>
<evidence type="ECO:0000256" key="3">
    <source>
        <dbReference type="ARBA" id="ARBA00022475"/>
    </source>
</evidence>